<dbReference type="Proteomes" id="UP000886523">
    <property type="component" value="Unassembled WGS sequence"/>
</dbReference>
<keyword evidence="1" id="KW-0812">Transmembrane</keyword>
<keyword evidence="3" id="KW-1185">Reference proteome</keyword>
<comment type="caution">
    <text evidence="2">The sequence shown here is derived from an EMBL/GenBank/DDBJ whole genome shotgun (WGS) entry which is preliminary data.</text>
</comment>
<gene>
    <name evidence="2" type="ORF">BS47DRAFT_242333</name>
</gene>
<dbReference type="EMBL" id="MU129062">
    <property type="protein sequence ID" value="KAF9508276.1"/>
    <property type="molecule type" value="Genomic_DNA"/>
</dbReference>
<keyword evidence="1" id="KW-0472">Membrane</keyword>
<reference evidence="2" key="1">
    <citation type="journal article" date="2020" name="Nat. Commun.">
        <title>Large-scale genome sequencing of mycorrhizal fungi provides insights into the early evolution of symbiotic traits.</title>
        <authorList>
            <person name="Miyauchi S."/>
            <person name="Kiss E."/>
            <person name="Kuo A."/>
            <person name="Drula E."/>
            <person name="Kohler A."/>
            <person name="Sanchez-Garcia M."/>
            <person name="Morin E."/>
            <person name="Andreopoulos B."/>
            <person name="Barry K.W."/>
            <person name="Bonito G."/>
            <person name="Buee M."/>
            <person name="Carver A."/>
            <person name="Chen C."/>
            <person name="Cichocki N."/>
            <person name="Clum A."/>
            <person name="Culley D."/>
            <person name="Crous P.W."/>
            <person name="Fauchery L."/>
            <person name="Girlanda M."/>
            <person name="Hayes R.D."/>
            <person name="Keri Z."/>
            <person name="LaButti K."/>
            <person name="Lipzen A."/>
            <person name="Lombard V."/>
            <person name="Magnuson J."/>
            <person name="Maillard F."/>
            <person name="Murat C."/>
            <person name="Nolan M."/>
            <person name="Ohm R.A."/>
            <person name="Pangilinan J."/>
            <person name="Pereira M.F."/>
            <person name="Perotto S."/>
            <person name="Peter M."/>
            <person name="Pfister S."/>
            <person name="Riley R."/>
            <person name="Sitrit Y."/>
            <person name="Stielow J.B."/>
            <person name="Szollosi G."/>
            <person name="Zifcakova L."/>
            <person name="Stursova M."/>
            <person name="Spatafora J.W."/>
            <person name="Tedersoo L."/>
            <person name="Vaario L.M."/>
            <person name="Yamada A."/>
            <person name="Yan M."/>
            <person name="Wang P."/>
            <person name="Xu J."/>
            <person name="Bruns T."/>
            <person name="Baldrian P."/>
            <person name="Vilgalys R."/>
            <person name="Dunand C."/>
            <person name="Henrissat B."/>
            <person name="Grigoriev I.V."/>
            <person name="Hibbett D."/>
            <person name="Nagy L.G."/>
            <person name="Martin F.M."/>
        </authorList>
    </citation>
    <scope>NUCLEOTIDE SEQUENCE</scope>
    <source>
        <strain evidence="2">UP504</strain>
    </source>
</reference>
<name>A0A9P6ANY4_9AGAM</name>
<evidence type="ECO:0000313" key="3">
    <source>
        <dbReference type="Proteomes" id="UP000886523"/>
    </source>
</evidence>
<evidence type="ECO:0000256" key="1">
    <source>
        <dbReference type="SAM" id="Phobius"/>
    </source>
</evidence>
<accession>A0A9P6ANY4</accession>
<dbReference type="OrthoDB" id="196650at2759"/>
<evidence type="ECO:0000313" key="2">
    <source>
        <dbReference type="EMBL" id="KAF9508276.1"/>
    </source>
</evidence>
<keyword evidence="1" id="KW-1133">Transmembrane helix</keyword>
<sequence length="95" mass="10732">MSSKAQRTVERVVFFALVLDLLAFTIPLPLFPRIIKWYTGRESATPHGFLPRTLSAVGYLRGQFRSDLDEDVKRRWDVVLLGGLLGSLFSSVTFS</sequence>
<dbReference type="AlphaFoldDB" id="A0A9P6ANY4"/>
<feature type="transmembrane region" description="Helical" evidence="1">
    <location>
        <begin position="12"/>
        <end position="31"/>
    </location>
</feature>
<protein>
    <submittedName>
        <fullName evidence="2">Uncharacterized protein</fullName>
    </submittedName>
</protein>
<organism evidence="2 3">
    <name type="scientific">Hydnum rufescens UP504</name>
    <dbReference type="NCBI Taxonomy" id="1448309"/>
    <lineage>
        <taxon>Eukaryota</taxon>
        <taxon>Fungi</taxon>
        <taxon>Dikarya</taxon>
        <taxon>Basidiomycota</taxon>
        <taxon>Agaricomycotina</taxon>
        <taxon>Agaricomycetes</taxon>
        <taxon>Cantharellales</taxon>
        <taxon>Hydnaceae</taxon>
        <taxon>Hydnum</taxon>
    </lineage>
</organism>
<proteinExistence type="predicted"/>